<dbReference type="EMBL" id="LR798227">
    <property type="protein sequence ID" value="CAB5207117.1"/>
    <property type="molecule type" value="Genomic_DNA"/>
</dbReference>
<proteinExistence type="predicted"/>
<organism evidence="1">
    <name type="scientific">uncultured Caudovirales phage</name>
    <dbReference type="NCBI Taxonomy" id="2100421"/>
    <lineage>
        <taxon>Viruses</taxon>
        <taxon>Duplodnaviria</taxon>
        <taxon>Heunggongvirae</taxon>
        <taxon>Uroviricota</taxon>
        <taxon>Caudoviricetes</taxon>
        <taxon>Peduoviridae</taxon>
        <taxon>Maltschvirus</taxon>
        <taxon>Maltschvirus maltsch</taxon>
    </lineage>
</organism>
<reference evidence="1" key="1">
    <citation type="submission" date="2020-05" db="EMBL/GenBank/DDBJ databases">
        <authorList>
            <person name="Chiriac C."/>
            <person name="Salcher M."/>
            <person name="Ghai R."/>
            <person name="Kavagutti S V."/>
        </authorList>
    </citation>
    <scope>NUCLEOTIDE SEQUENCE</scope>
</reference>
<sequence length="118" mass="13304">MGAFVYIWTHTSGKFYIGSHIGTEDDGYICSSIVVLDNIKHDRANWQRHILATGTAAEMRRQEQQTIEQYLSDPGCLNQTQGDGYTIVFKDKLETETTQLTAEAQHILELLGENIGQQ</sequence>
<protein>
    <submittedName>
        <fullName evidence="1">Uncharacterized protein</fullName>
    </submittedName>
</protein>
<name>A0A6J7WHU0_9CAUD</name>
<gene>
    <name evidence="1" type="ORF">UFOVP180_29</name>
</gene>
<accession>A0A6J7WHU0</accession>
<evidence type="ECO:0000313" key="1">
    <source>
        <dbReference type="EMBL" id="CAB5207117.1"/>
    </source>
</evidence>